<sequence>MEEETNDLAYFSDRYAYVFGEAYTAVYNFESIAVLQNMANNTYDVIDYWRIVGKGHLFVHQSSSKESLTSLGAKAKCLGLEPVEVEMLSLKAWQENLTKDERKILWEPVLGGWRGRERYIEAKAKGMLRWKGEGESQIFGNHRYTKHITAEQIAESRERDS</sequence>
<evidence type="ECO:0000313" key="2">
    <source>
        <dbReference type="WBParaSite" id="SMUV_0000413101-mRNA-1"/>
    </source>
</evidence>
<dbReference type="AlphaFoldDB" id="A0A0N5AI94"/>
<proteinExistence type="predicted"/>
<organism evidence="1 2">
    <name type="scientific">Syphacia muris</name>
    <dbReference type="NCBI Taxonomy" id="451379"/>
    <lineage>
        <taxon>Eukaryota</taxon>
        <taxon>Metazoa</taxon>
        <taxon>Ecdysozoa</taxon>
        <taxon>Nematoda</taxon>
        <taxon>Chromadorea</taxon>
        <taxon>Rhabditida</taxon>
        <taxon>Spirurina</taxon>
        <taxon>Oxyuridomorpha</taxon>
        <taxon>Oxyuroidea</taxon>
        <taxon>Oxyuridae</taxon>
        <taxon>Syphacia</taxon>
    </lineage>
</organism>
<accession>A0A0N5AI94</accession>
<evidence type="ECO:0000313" key="1">
    <source>
        <dbReference type="Proteomes" id="UP000046393"/>
    </source>
</evidence>
<dbReference type="Proteomes" id="UP000046393">
    <property type="component" value="Unplaced"/>
</dbReference>
<dbReference type="WBParaSite" id="SMUV_0000413101-mRNA-1">
    <property type="protein sequence ID" value="SMUV_0000413101-mRNA-1"/>
    <property type="gene ID" value="SMUV_0000413101"/>
</dbReference>
<reference evidence="2" key="1">
    <citation type="submission" date="2017-02" db="UniProtKB">
        <authorList>
            <consortium name="WormBaseParasite"/>
        </authorList>
    </citation>
    <scope>IDENTIFICATION</scope>
</reference>
<keyword evidence="1" id="KW-1185">Reference proteome</keyword>
<name>A0A0N5AI94_9BILA</name>
<protein>
    <submittedName>
        <fullName evidence="2">Methyltranfer_dom domain-containing protein</fullName>
    </submittedName>
</protein>